<dbReference type="PRINTS" id="PR00344">
    <property type="entry name" value="BCTRLSENSOR"/>
</dbReference>
<dbReference type="GO" id="GO:0004673">
    <property type="term" value="F:protein histidine kinase activity"/>
    <property type="evidence" value="ECO:0007669"/>
    <property type="project" value="UniProtKB-EC"/>
</dbReference>
<evidence type="ECO:0000256" key="3">
    <source>
        <dbReference type="ARBA" id="ARBA00022679"/>
    </source>
</evidence>
<feature type="domain" description="Histidine kinase" evidence="6">
    <location>
        <begin position="1"/>
        <end position="72"/>
    </location>
</feature>
<evidence type="ECO:0000256" key="1">
    <source>
        <dbReference type="ARBA" id="ARBA00000085"/>
    </source>
</evidence>
<dbReference type="RefSeq" id="WP_377300218.1">
    <property type="nucleotide sequence ID" value="NZ_JBHSVA010000001.1"/>
</dbReference>
<name>A0AA37F5P6_9ACTN</name>
<dbReference type="InterPro" id="IPR004358">
    <property type="entry name" value="Sig_transdc_His_kin-like_C"/>
</dbReference>
<dbReference type="InterPro" id="IPR005467">
    <property type="entry name" value="His_kinase_dom"/>
</dbReference>
<reference evidence="7" key="1">
    <citation type="journal article" date="2014" name="Int. J. Syst. Evol. Microbiol.">
        <title>Complete genome sequence of Corynebacterium casei LMG S-19264T (=DSM 44701T), isolated from a smear-ripened cheese.</title>
        <authorList>
            <consortium name="US DOE Joint Genome Institute (JGI-PGF)"/>
            <person name="Walter F."/>
            <person name="Albersmeier A."/>
            <person name="Kalinowski J."/>
            <person name="Ruckert C."/>
        </authorList>
    </citation>
    <scope>NUCLEOTIDE SEQUENCE</scope>
    <source>
        <strain evidence="7">JCM 3093</strain>
    </source>
</reference>
<sequence>MADTGIGIPAEQYDQLFTRFFRASTARAAGIKGTGLGLAITRAIVEAHAGAITAAPREGGGTVFTVRLPADPLAPQ</sequence>
<keyword evidence="5" id="KW-0902">Two-component regulatory system</keyword>
<reference evidence="7" key="2">
    <citation type="submission" date="2022-09" db="EMBL/GenBank/DDBJ databases">
        <authorList>
            <person name="Sun Q."/>
            <person name="Ohkuma M."/>
        </authorList>
    </citation>
    <scope>NUCLEOTIDE SEQUENCE</scope>
    <source>
        <strain evidence="7">JCM 3093</strain>
    </source>
</reference>
<dbReference type="EC" id="2.7.13.3" evidence="2"/>
<dbReference type="PANTHER" id="PTHR43711:SF1">
    <property type="entry name" value="HISTIDINE KINASE 1"/>
    <property type="match status" value="1"/>
</dbReference>
<dbReference type="InterPro" id="IPR050736">
    <property type="entry name" value="Sensor_HK_Regulatory"/>
</dbReference>
<organism evidence="7 8">
    <name type="scientific">Planomonospora parontospora</name>
    <dbReference type="NCBI Taxonomy" id="58119"/>
    <lineage>
        <taxon>Bacteria</taxon>
        <taxon>Bacillati</taxon>
        <taxon>Actinomycetota</taxon>
        <taxon>Actinomycetes</taxon>
        <taxon>Streptosporangiales</taxon>
        <taxon>Streptosporangiaceae</taxon>
        <taxon>Planomonospora</taxon>
    </lineage>
</organism>
<dbReference type="AlphaFoldDB" id="A0AA37F5P6"/>
<dbReference type="PANTHER" id="PTHR43711">
    <property type="entry name" value="TWO-COMPONENT HISTIDINE KINASE"/>
    <property type="match status" value="1"/>
</dbReference>
<comment type="caution">
    <text evidence="7">The sequence shown here is derived from an EMBL/GenBank/DDBJ whole genome shotgun (WGS) entry which is preliminary data.</text>
</comment>
<evidence type="ECO:0000313" key="8">
    <source>
        <dbReference type="Proteomes" id="UP000627984"/>
    </source>
</evidence>
<evidence type="ECO:0000256" key="2">
    <source>
        <dbReference type="ARBA" id="ARBA00012438"/>
    </source>
</evidence>
<dbReference type="Gene3D" id="3.30.565.10">
    <property type="entry name" value="Histidine kinase-like ATPase, C-terminal domain"/>
    <property type="match status" value="1"/>
</dbReference>
<dbReference type="InterPro" id="IPR036890">
    <property type="entry name" value="HATPase_C_sf"/>
</dbReference>
<accession>A0AA37F5P6</accession>
<keyword evidence="4" id="KW-0418">Kinase</keyword>
<protein>
    <recommendedName>
        <fullName evidence="2">histidine kinase</fullName>
        <ecNumber evidence="2">2.7.13.3</ecNumber>
    </recommendedName>
</protein>
<evidence type="ECO:0000256" key="5">
    <source>
        <dbReference type="ARBA" id="ARBA00023012"/>
    </source>
</evidence>
<keyword evidence="3" id="KW-0808">Transferase</keyword>
<dbReference type="PROSITE" id="PS50109">
    <property type="entry name" value="HIS_KIN"/>
    <property type="match status" value="1"/>
</dbReference>
<gene>
    <name evidence="7" type="ORF">GCM10010126_38910</name>
</gene>
<dbReference type="GO" id="GO:0000160">
    <property type="term" value="P:phosphorelay signal transduction system"/>
    <property type="evidence" value="ECO:0007669"/>
    <property type="project" value="UniProtKB-KW"/>
</dbReference>
<dbReference type="SMART" id="SM00387">
    <property type="entry name" value="HATPase_c"/>
    <property type="match status" value="1"/>
</dbReference>
<dbReference type="EMBL" id="BMQD01000012">
    <property type="protein sequence ID" value="GGK75925.1"/>
    <property type="molecule type" value="Genomic_DNA"/>
</dbReference>
<dbReference type="Proteomes" id="UP000627984">
    <property type="component" value="Unassembled WGS sequence"/>
</dbReference>
<evidence type="ECO:0000259" key="6">
    <source>
        <dbReference type="PROSITE" id="PS50109"/>
    </source>
</evidence>
<proteinExistence type="predicted"/>
<evidence type="ECO:0000256" key="4">
    <source>
        <dbReference type="ARBA" id="ARBA00022777"/>
    </source>
</evidence>
<dbReference type="SUPFAM" id="SSF55874">
    <property type="entry name" value="ATPase domain of HSP90 chaperone/DNA topoisomerase II/histidine kinase"/>
    <property type="match status" value="1"/>
</dbReference>
<evidence type="ECO:0000313" key="7">
    <source>
        <dbReference type="EMBL" id="GGK75925.1"/>
    </source>
</evidence>
<dbReference type="Pfam" id="PF02518">
    <property type="entry name" value="HATPase_c"/>
    <property type="match status" value="1"/>
</dbReference>
<comment type="catalytic activity">
    <reaction evidence="1">
        <text>ATP + protein L-histidine = ADP + protein N-phospho-L-histidine.</text>
        <dbReference type="EC" id="2.7.13.3"/>
    </reaction>
</comment>
<dbReference type="InterPro" id="IPR003594">
    <property type="entry name" value="HATPase_dom"/>
</dbReference>